<sequence>MMASKLPCVIPTCTRSGLVHGLSWIELAAPTTPWLRATVSFLLAILDMMVGRYRVSIRARFLPSSFTVCFPAPQSLQMDEDRDAALVFYGMQPLIYDGTCRTVSLAGWLYDMESIFRICHIEARLQVLLASRCLAGDARLWWLTLGEPAILGGSWADSRALIIARYGPLPDEEANMPYRDSEIYNDMYLRRYLSYVADGRAYPNKSMSHYCRRFQDAMFSYIPQDIGSPELQALHILREGLPPEI</sequence>
<gene>
    <name evidence="1" type="ORF">TIFTF001_031495</name>
</gene>
<dbReference type="AlphaFoldDB" id="A0AA88DV24"/>
<dbReference type="EMBL" id="BTGU01000129">
    <property type="protein sequence ID" value="GMN62412.1"/>
    <property type="molecule type" value="Genomic_DNA"/>
</dbReference>
<evidence type="ECO:0000313" key="1">
    <source>
        <dbReference type="EMBL" id="GMN62412.1"/>
    </source>
</evidence>
<name>A0AA88DV24_FICCA</name>
<comment type="caution">
    <text evidence="1">The sequence shown here is derived from an EMBL/GenBank/DDBJ whole genome shotgun (WGS) entry which is preliminary data.</text>
</comment>
<keyword evidence="2" id="KW-1185">Reference proteome</keyword>
<protein>
    <recommendedName>
        <fullName evidence="3">Retrotransposon gag domain-containing protein</fullName>
    </recommendedName>
</protein>
<organism evidence="1 2">
    <name type="scientific">Ficus carica</name>
    <name type="common">Common fig</name>
    <dbReference type="NCBI Taxonomy" id="3494"/>
    <lineage>
        <taxon>Eukaryota</taxon>
        <taxon>Viridiplantae</taxon>
        <taxon>Streptophyta</taxon>
        <taxon>Embryophyta</taxon>
        <taxon>Tracheophyta</taxon>
        <taxon>Spermatophyta</taxon>
        <taxon>Magnoliopsida</taxon>
        <taxon>eudicotyledons</taxon>
        <taxon>Gunneridae</taxon>
        <taxon>Pentapetalae</taxon>
        <taxon>rosids</taxon>
        <taxon>fabids</taxon>
        <taxon>Rosales</taxon>
        <taxon>Moraceae</taxon>
        <taxon>Ficeae</taxon>
        <taxon>Ficus</taxon>
    </lineage>
</organism>
<proteinExistence type="predicted"/>
<accession>A0AA88DV24</accession>
<reference evidence="1" key="1">
    <citation type="submission" date="2023-07" db="EMBL/GenBank/DDBJ databases">
        <title>draft genome sequence of fig (Ficus carica).</title>
        <authorList>
            <person name="Takahashi T."/>
            <person name="Nishimura K."/>
        </authorList>
    </citation>
    <scope>NUCLEOTIDE SEQUENCE</scope>
</reference>
<evidence type="ECO:0000313" key="2">
    <source>
        <dbReference type="Proteomes" id="UP001187192"/>
    </source>
</evidence>
<evidence type="ECO:0008006" key="3">
    <source>
        <dbReference type="Google" id="ProtNLM"/>
    </source>
</evidence>
<dbReference type="Proteomes" id="UP001187192">
    <property type="component" value="Unassembled WGS sequence"/>
</dbReference>